<organism evidence="2">
    <name type="scientific">marine metagenome</name>
    <dbReference type="NCBI Taxonomy" id="408172"/>
    <lineage>
        <taxon>unclassified sequences</taxon>
        <taxon>metagenomes</taxon>
        <taxon>ecological metagenomes</taxon>
    </lineage>
</organism>
<name>A0A382E1B5_9ZZZZ</name>
<dbReference type="Pfam" id="PF05547">
    <property type="entry name" value="Peptidase_M6"/>
    <property type="match status" value="1"/>
</dbReference>
<gene>
    <name evidence="2" type="ORF">METZ01_LOCUS196481</name>
</gene>
<dbReference type="AlphaFoldDB" id="A0A382E1B5"/>
<reference evidence="2" key="1">
    <citation type="submission" date="2018-05" db="EMBL/GenBank/DDBJ databases">
        <authorList>
            <person name="Lanie J.A."/>
            <person name="Ng W.-L."/>
            <person name="Kazmierczak K.M."/>
            <person name="Andrzejewski T.M."/>
            <person name="Davidsen T.M."/>
            <person name="Wayne K.J."/>
            <person name="Tettelin H."/>
            <person name="Glass J.I."/>
            <person name="Rusch D."/>
            <person name="Podicherti R."/>
            <person name="Tsui H.-C.T."/>
            <person name="Winkler M.E."/>
        </authorList>
    </citation>
    <scope>NUCLEOTIDE SEQUENCE</scope>
</reference>
<protein>
    <recommendedName>
        <fullName evidence="1">Peptidase M6-like domain-containing protein</fullName>
    </recommendedName>
</protein>
<dbReference type="InterPro" id="IPR008757">
    <property type="entry name" value="Peptidase_M6-like_domain"/>
</dbReference>
<dbReference type="PANTHER" id="PTHR41775">
    <property type="entry name" value="SECRETED PROTEIN-RELATED"/>
    <property type="match status" value="1"/>
</dbReference>
<feature type="domain" description="Peptidase M6-like" evidence="1">
    <location>
        <begin position="94"/>
        <end position="277"/>
    </location>
</feature>
<sequence length="562" mass="63814">MKQIWTKISIATFLFLSISYSFQSKDRDFFRVIDSTNPDQSKSQGPISFVQHVQIAKQNGLKTPNTFFLPVIVAYPKGETLSYTLDSLQNYIFGDHIGSLSQYFSEVSYGKFQLTGKVYALIESQYSVSDLDSIRKEEGWLNTLNHEMVAWAEDNLDLTQFDNDGPDGNPNSGDDDGYMDGLAINLFGYMDGSNGGNKLASFVSDWMTSTTIKHTTINGSYLGIGRIATMVGMEDISTWAHEFGHILGLSDYYDDKREGGDRIRTFGLGHWSLMASGIRPMAWTKIQLGWINPTILTQNIKNLSIPNIETNPYVLKIYQDDYHSDQYFLIENRQNTASNYPEKINGSGLLIWHVNEKRGHNFSEKSHRHINLEEADGRDDMQKNIYTREGNSGDDGDVFPGSSNNTEFSDFTYPNARYPIIYGGRYSGISITNISQSALTMTADIDIKERLGYPIHYDNPFEYFNYQPFWKNGTQTWAGILFTSSDAGYITEIDVRFDWERVCDDEPTYEVYIYDEFDGSSPSSLIYQSDTYDLACEDRGGFHPIYIDNVPISANANFFVVI</sequence>
<dbReference type="EMBL" id="UINC01041823">
    <property type="protein sequence ID" value="SVB43627.1"/>
    <property type="molecule type" value="Genomic_DNA"/>
</dbReference>
<dbReference type="NCBIfam" id="TIGR03296">
    <property type="entry name" value="M6dom_TIGR03296"/>
    <property type="match status" value="1"/>
</dbReference>
<dbReference type="GO" id="GO:0006508">
    <property type="term" value="P:proteolysis"/>
    <property type="evidence" value="ECO:0007669"/>
    <property type="project" value="InterPro"/>
</dbReference>
<dbReference type="PANTHER" id="PTHR41775:SF1">
    <property type="entry name" value="PEPTIDASE M6-LIKE DOMAIN-CONTAINING PROTEIN"/>
    <property type="match status" value="1"/>
</dbReference>
<dbReference type="GO" id="GO:0008233">
    <property type="term" value="F:peptidase activity"/>
    <property type="evidence" value="ECO:0007669"/>
    <property type="project" value="InterPro"/>
</dbReference>
<evidence type="ECO:0000313" key="2">
    <source>
        <dbReference type="EMBL" id="SVB43627.1"/>
    </source>
</evidence>
<accession>A0A382E1B5</accession>
<feature type="non-terminal residue" evidence="2">
    <location>
        <position position="562"/>
    </location>
</feature>
<evidence type="ECO:0000259" key="1">
    <source>
        <dbReference type="Pfam" id="PF05547"/>
    </source>
</evidence>
<proteinExistence type="predicted"/>
<dbReference type="SUPFAM" id="SSF55486">
    <property type="entry name" value="Metalloproteases ('zincins'), catalytic domain"/>
    <property type="match status" value="1"/>
</dbReference>